<dbReference type="RefSeq" id="WP_328238775.1">
    <property type="nucleotide sequence ID" value="NZ_JAROAS010000054.1"/>
</dbReference>
<accession>A0ABU6NRF3</accession>
<evidence type="ECO:0000313" key="2">
    <source>
        <dbReference type="EMBL" id="MED4130159.1"/>
    </source>
</evidence>
<dbReference type="EMBL" id="JAROAS010000054">
    <property type="protein sequence ID" value="MED4130159.1"/>
    <property type="molecule type" value="Genomic_DNA"/>
</dbReference>
<proteinExistence type="predicted"/>
<feature type="domain" description="TNT" evidence="1">
    <location>
        <begin position="3"/>
        <end position="69"/>
    </location>
</feature>
<evidence type="ECO:0000259" key="1">
    <source>
        <dbReference type="Pfam" id="PF14021"/>
    </source>
</evidence>
<evidence type="ECO:0000313" key="3">
    <source>
        <dbReference type="Proteomes" id="UP001341820"/>
    </source>
</evidence>
<protein>
    <submittedName>
        <fullName evidence="2">TNT domain-containing protein</fullName>
    </submittedName>
</protein>
<gene>
    <name evidence="2" type="ORF">P5F74_18755</name>
</gene>
<keyword evidence="3" id="KW-1185">Reference proteome</keyword>
<name>A0ABU6NRF3_9BACI</name>
<comment type="caution">
    <text evidence="2">The sequence shown here is derived from an EMBL/GenBank/DDBJ whole genome shotgun (WGS) entry which is preliminary data.</text>
</comment>
<reference evidence="2 3" key="1">
    <citation type="submission" date="2023-03" db="EMBL/GenBank/DDBJ databases">
        <title>Bacillus Genome Sequencing.</title>
        <authorList>
            <person name="Dunlap C."/>
        </authorList>
    </citation>
    <scope>NUCLEOTIDE SEQUENCE [LARGE SCALE GENOMIC DNA]</scope>
    <source>
        <strain evidence="2 3">B-4107</strain>
    </source>
</reference>
<dbReference type="Pfam" id="PF14021">
    <property type="entry name" value="TNT"/>
    <property type="match status" value="1"/>
</dbReference>
<dbReference type="InterPro" id="IPR025331">
    <property type="entry name" value="TNT"/>
</dbReference>
<dbReference type="Proteomes" id="UP001341820">
    <property type="component" value="Unassembled WGS sequence"/>
</dbReference>
<organism evidence="2 3">
    <name type="scientific">Shouchella miscanthi</name>
    <dbReference type="NCBI Taxonomy" id="2598861"/>
    <lineage>
        <taxon>Bacteria</taxon>
        <taxon>Bacillati</taxon>
        <taxon>Bacillota</taxon>
        <taxon>Bacilli</taxon>
        <taxon>Bacillales</taxon>
        <taxon>Bacillaceae</taxon>
        <taxon>Shouchella</taxon>
    </lineage>
</organism>
<sequence>MHSDDAKYYRYEVLKPLEVDGGKIAPWFDRPGGGTQYLTENYKIYNIKTGDLVEPTVENLIKNKYLKEIN</sequence>